<evidence type="ECO:0000256" key="3">
    <source>
        <dbReference type="ARBA" id="ARBA00022729"/>
    </source>
</evidence>
<feature type="compositionally biased region" description="Acidic residues" evidence="4">
    <location>
        <begin position="1268"/>
        <end position="1277"/>
    </location>
</feature>
<feature type="domain" description="SD-repeat containing protein B" evidence="6">
    <location>
        <begin position="823"/>
        <end position="942"/>
    </location>
</feature>
<dbReference type="EMBL" id="CDMY01000973">
    <property type="protein sequence ID" value="CEM38132.1"/>
    <property type="molecule type" value="Genomic_DNA"/>
</dbReference>
<feature type="domain" description="SD-repeat containing protein B" evidence="6">
    <location>
        <begin position="705"/>
        <end position="809"/>
    </location>
</feature>
<evidence type="ECO:0000256" key="5">
    <source>
        <dbReference type="SAM" id="SignalP"/>
    </source>
</evidence>
<dbReference type="GO" id="GO:0005576">
    <property type="term" value="C:extracellular region"/>
    <property type="evidence" value="ECO:0007669"/>
    <property type="project" value="UniProtKB-SubCell"/>
</dbReference>
<dbReference type="Proteomes" id="UP000041254">
    <property type="component" value="Unassembled WGS sequence"/>
</dbReference>
<dbReference type="PANTHER" id="PTHR23303:SF15">
    <property type="entry name" value="COLOSSIN-A"/>
    <property type="match status" value="1"/>
</dbReference>
<feature type="domain" description="SD-repeat containing protein B" evidence="6">
    <location>
        <begin position="951"/>
        <end position="1023"/>
    </location>
</feature>
<feature type="chain" id="PRO_5005191528" description="SD-repeat containing protein B domain-containing protein" evidence="5">
    <location>
        <begin position="20"/>
        <end position="1350"/>
    </location>
</feature>
<dbReference type="Gene3D" id="2.60.40.10">
    <property type="entry name" value="Immunoglobulins"/>
    <property type="match status" value="8"/>
</dbReference>
<comment type="subcellular location">
    <subcellularLocation>
        <location evidence="1">Secreted</location>
    </subcellularLocation>
</comment>
<reference evidence="7 8" key="1">
    <citation type="submission" date="2014-11" db="EMBL/GenBank/DDBJ databases">
        <authorList>
            <person name="Zhu J."/>
            <person name="Qi W."/>
            <person name="Song R."/>
        </authorList>
    </citation>
    <scope>NUCLEOTIDE SEQUENCE [LARGE SCALE GENOMIC DNA]</scope>
</reference>
<evidence type="ECO:0000259" key="6">
    <source>
        <dbReference type="Pfam" id="PF17210"/>
    </source>
</evidence>
<feature type="compositionally biased region" description="Low complexity" evidence="4">
    <location>
        <begin position="1187"/>
        <end position="1204"/>
    </location>
</feature>
<feature type="signal peptide" evidence="5">
    <location>
        <begin position="1"/>
        <end position="19"/>
    </location>
</feature>
<evidence type="ECO:0000313" key="8">
    <source>
        <dbReference type="Proteomes" id="UP000041254"/>
    </source>
</evidence>
<evidence type="ECO:0000256" key="1">
    <source>
        <dbReference type="ARBA" id="ARBA00004613"/>
    </source>
</evidence>
<gene>
    <name evidence="7" type="ORF">Vbra_19501</name>
</gene>
<dbReference type="InterPro" id="IPR033764">
    <property type="entry name" value="Sdr_B"/>
</dbReference>
<feature type="compositionally biased region" description="Low complexity" evidence="4">
    <location>
        <begin position="1251"/>
        <end position="1261"/>
    </location>
</feature>
<dbReference type="VEuPathDB" id="CryptoDB:Vbra_19501"/>
<feature type="domain" description="SD-repeat containing protein B" evidence="6">
    <location>
        <begin position="239"/>
        <end position="352"/>
    </location>
</feature>
<feature type="region of interest" description="Disordered" evidence="4">
    <location>
        <begin position="1174"/>
        <end position="1306"/>
    </location>
</feature>
<dbReference type="InParanoid" id="A0A0G4H334"/>
<protein>
    <recommendedName>
        <fullName evidence="6">SD-repeat containing protein B domain-containing protein</fullName>
    </recommendedName>
</protein>
<evidence type="ECO:0000256" key="4">
    <source>
        <dbReference type="SAM" id="MobiDB-lite"/>
    </source>
</evidence>
<dbReference type="STRING" id="1169540.A0A0G4H334"/>
<dbReference type="OrthoDB" id="21134at2759"/>
<evidence type="ECO:0000313" key="7">
    <source>
        <dbReference type="EMBL" id="CEM38132.1"/>
    </source>
</evidence>
<feature type="region of interest" description="Disordered" evidence="4">
    <location>
        <begin position="1321"/>
        <end position="1350"/>
    </location>
</feature>
<keyword evidence="8" id="KW-1185">Reference proteome</keyword>
<dbReference type="InterPro" id="IPR013783">
    <property type="entry name" value="Ig-like_fold"/>
</dbReference>
<dbReference type="PANTHER" id="PTHR23303">
    <property type="entry name" value="CARBOXYPEPTIDASE REGULATORY REGION-CONTAINING"/>
    <property type="match status" value="1"/>
</dbReference>
<dbReference type="InterPro" id="IPR051417">
    <property type="entry name" value="SDr/BOS_complex"/>
</dbReference>
<feature type="compositionally biased region" description="Polar residues" evidence="4">
    <location>
        <begin position="1205"/>
        <end position="1215"/>
    </location>
</feature>
<feature type="compositionally biased region" description="Low complexity" evidence="4">
    <location>
        <begin position="1226"/>
        <end position="1244"/>
    </location>
</feature>
<dbReference type="Pfam" id="PF17210">
    <property type="entry name" value="SdrD_B"/>
    <property type="match status" value="8"/>
</dbReference>
<dbReference type="SUPFAM" id="SSF117074">
    <property type="entry name" value="Hypothetical protein PA1324"/>
    <property type="match status" value="8"/>
</dbReference>
<organism evidence="7 8">
    <name type="scientific">Vitrella brassicaformis (strain CCMP3155)</name>
    <dbReference type="NCBI Taxonomy" id="1169540"/>
    <lineage>
        <taxon>Eukaryota</taxon>
        <taxon>Sar</taxon>
        <taxon>Alveolata</taxon>
        <taxon>Colpodellida</taxon>
        <taxon>Vitrellaceae</taxon>
        <taxon>Vitrella</taxon>
    </lineage>
</organism>
<proteinExistence type="predicted"/>
<feature type="domain" description="SD-repeat containing protein B" evidence="6">
    <location>
        <begin position="604"/>
        <end position="668"/>
    </location>
</feature>
<feature type="domain" description="SD-repeat containing protein B" evidence="6">
    <location>
        <begin position="390"/>
        <end position="500"/>
    </location>
</feature>
<keyword evidence="3 5" id="KW-0732">Signal</keyword>
<accession>A0A0G4H334</accession>
<evidence type="ECO:0000256" key="2">
    <source>
        <dbReference type="ARBA" id="ARBA00022525"/>
    </source>
</evidence>
<sequence>MARPTSLLLFVAFTASARAQEGALCPGASEAASQAPLESGRYGVKDGPSDAGGHCLALGAVNSREDDGSAGMLFSCNTEKGVVFDYTAPDESALSSRGRITGEVELKSSPADQDECVGCLFRVAFEYDSISGIADGDEGTTSRGKGSLTVKRRPPYCELPSIIEFGSLGAAAPSSRGAFEWLPVDESGDDAWAGAQLHGKGRLALFGGPAEARGEAAAAKEGKVGQRWSFVVGQACPGAIGDLVYVDSNANGEQDNGEPGLPGLVVQLAEEPAGRIVQTLETDENGHYGFENLSPGSYRVRFLLPPSLTLTSLSDGAEADGTSVHESTHFAESSSVIVLRKGERNMGVRAGVTTKNLSNHRVKAMASENALSADALAVSAAGLEGADTATISGRVFDDDDHNGLFDQDESGVEKVPVDLVDAEGTVVHSTKTDSNGRYTFKPDAGTYSVRVDVPEGYDGFTWQLVEGKGRKRKSRADADGVTGKIDVKNGEKQDNVDIGVVKEVTAAFTSKIYVDMDRDSRKDTNETSLPGVEASLIHDGKVVQKTKSNDCCGVYGFNNLLAGRYTVELMLPREMVGFSFPSNISGAAEMRQSEVYEVQNNQTLFDSIWFDHNRNGRHDQDEWGVAGVEVRLMRGGKLVGKTITDREGFFSFEGLADGKYMAEFSPHEGGPHVVKWKPIARMQVDLDKGEERMHEPVGVVVYTGTIGDTVYMDVDGDGEQGPNEYPLPNITVELKDALGHTVNTTQSDKDGKYKFDYVPPGTYQVDFIDTPVKLSLDRAERGTYETINVTGPATREVEVLSGADLVNVDGGMVVANTRGATQRISDRVWEDRNGNGIQDEDDPPVQGVEVRLYEVRDGDQLRLISTDVTDKGGNYSFIHQPPGSFVLEFVKPPEYLNFTRRYAGNNTHNDSNVDPADGKNYGKSSVFTLFAGERNPSIDAGLIKGASVVSEVFIDKDSDGERTRKEKQLSGIQATILRDMAPIRLTKTDKNGKFAFTDLEPGTYEVELKLPKGLTTASFVDKGGVASAAKALQRTSSYVFAADEAVGGERSVVESVFVDSNGNGVRDRAEPGIPDVPVSLLKDGQFLKRTVTDIDGFFGFEGLMPGAYQAEFELDSASMKDVVQWNPITRFRVLVLGGERVELLVAVRHPKAAEHEETEVSDTDYVMAPELTRQGAEAQAGHEQDAEVTTAPPAAEETPNTEATMLSSEGGTYSHSYHPHWRVHPSQQQRPAAEAAEAQSLASEGVTPPLTDDTAAADGITTPPPLLSDDESDLIEIQEERGLASRAVPEQSPDSPVTGAEDPGEWRHLLSDLMAVEMGAVSDARRMRQRQRRRYGEAPTSRQLRGAVGT</sequence>
<feature type="domain" description="SD-repeat containing protein B" evidence="6">
    <location>
        <begin position="512"/>
        <end position="601"/>
    </location>
</feature>
<keyword evidence="2" id="KW-0964">Secreted</keyword>
<name>A0A0G4H334_VITBC</name>
<feature type="domain" description="SD-repeat containing protein B" evidence="6">
    <location>
        <begin position="1054"/>
        <end position="1115"/>
    </location>
</feature>